<comment type="caution">
    <text evidence="7">The sequence shown here is derived from an EMBL/GenBank/DDBJ whole genome shotgun (WGS) entry which is preliminary data.</text>
</comment>
<evidence type="ECO:0000256" key="6">
    <source>
        <dbReference type="SAM" id="Phobius"/>
    </source>
</evidence>
<evidence type="ECO:0000256" key="1">
    <source>
        <dbReference type="ARBA" id="ARBA00004141"/>
    </source>
</evidence>
<dbReference type="AlphaFoldDB" id="B1FH97"/>
<comment type="subcellular location">
    <subcellularLocation>
        <location evidence="1">Membrane</location>
        <topology evidence="1">Multi-pass membrane protein</topology>
    </subcellularLocation>
</comment>
<dbReference type="GO" id="GO:0022857">
    <property type="term" value="F:transmembrane transporter activity"/>
    <property type="evidence" value="ECO:0007669"/>
    <property type="project" value="InterPro"/>
</dbReference>
<evidence type="ECO:0000313" key="8">
    <source>
        <dbReference type="Proteomes" id="UP000005463"/>
    </source>
</evidence>
<feature type="transmembrane region" description="Helical" evidence="6">
    <location>
        <begin position="113"/>
        <end position="131"/>
    </location>
</feature>
<protein>
    <submittedName>
        <fullName evidence="7">Cytosine/purine, uracil, thiamine, allantoin transporter</fullName>
    </submittedName>
</protein>
<feature type="transmembrane region" description="Helical" evidence="6">
    <location>
        <begin position="151"/>
        <end position="171"/>
    </location>
</feature>
<dbReference type="Gene3D" id="1.10.4160.10">
    <property type="entry name" value="Hydantoin permease"/>
    <property type="match status" value="1"/>
</dbReference>
<dbReference type="Pfam" id="PF02133">
    <property type="entry name" value="Transp_cyt_pur"/>
    <property type="match status" value="1"/>
</dbReference>
<sequence length="206" mass="22270">MLGSFPVLVGLSFKAGRCAGLDVSSMFPCLLNRVRAMLLIGTSAIAFIFVGRFWFNLVESVATFSTLIDTFSCPWMATMVIGYVTRRGFYLADDLQVFNRGLRGGHYWFTHGWNLRAMGAWLPAAFVGLSFVNLPGQFVGPLGNLAGGLDLSVPVLLAVGALLYFVLLTMYPEAECVYGPRGRFRVLGGKRAAGGVGAPVIQPKGY</sequence>
<dbReference type="EMBL" id="ABLC01000085">
    <property type="protein sequence ID" value="EDT03082.1"/>
    <property type="molecule type" value="Genomic_DNA"/>
</dbReference>
<keyword evidence="3 6" id="KW-0812">Transmembrane</keyword>
<reference evidence="7 8" key="1">
    <citation type="submission" date="2008-03" db="EMBL/GenBank/DDBJ databases">
        <title>Sequencing of the draft genome and assembly of Burkholderia ambifaria IOP40-10.</title>
        <authorList>
            <consortium name="US DOE Joint Genome Institute (JGI-PGF)"/>
            <person name="Copeland A."/>
            <person name="Lucas S."/>
            <person name="Lapidus A."/>
            <person name="Glavina del Rio T."/>
            <person name="Dalin E."/>
            <person name="Tice H."/>
            <person name="Bruce D."/>
            <person name="Goodwin L."/>
            <person name="Pitluck S."/>
            <person name="Larimer F."/>
            <person name="Land M.L."/>
            <person name="Hauser L."/>
            <person name="Tiedje J."/>
            <person name="Richardson P."/>
        </authorList>
    </citation>
    <scope>NUCLEOTIDE SEQUENCE [LARGE SCALE GENOMIC DNA]</scope>
    <source>
        <strain evidence="7 8">IOP40-10</strain>
    </source>
</reference>
<evidence type="ECO:0000313" key="7">
    <source>
        <dbReference type="EMBL" id="EDT03082.1"/>
    </source>
</evidence>
<dbReference type="GO" id="GO:0016020">
    <property type="term" value="C:membrane"/>
    <property type="evidence" value="ECO:0007669"/>
    <property type="project" value="UniProtKB-SubCell"/>
</dbReference>
<dbReference type="InterPro" id="IPR001248">
    <property type="entry name" value="Pur-cyt_permease"/>
</dbReference>
<evidence type="ECO:0000256" key="4">
    <source>
        <dbReference type="ARBA" id="ARBA00022989"/>
    </source>
</evidence>
<keyword evidence="4 6" id="KW-1133">Transmembrane helix</keyword>
<proteinExistence type="inferred from homology"/>
<evidence type="ECO:0000256" key="3">
    <source>
        <dbReference type="ARBA" id="ARBA00022692"/>
    </source>
</evidence>
<dbReference type="Proteomes" id="UP000005463">
    <property type="component" value="Unassembled WGS sequence"/>
</dbReference>
<organism evidence="7 8">
    <name type="scientific">Burkholderia ambifaria IOP40-10</name>
    <dbReference type="NCBI Taxonomy" id="396596"/>
    <lineage>
        <taxon>Bacteria</taxon>
        <taxon>Pseudomonadati</taxon>
        <taxon>Pseudomonadota</taxon>
        <taxon>Betaproteobacteria</taxon>
        <taxon>Burkholderiales</taxon>
        <taxon>Burkholderiaceae</taxon>
        <taxon>Burkholderia</taxon>
        <taxon>Burkholderia cepacia complex</taxon>
    </lineage>
</organism>
<evidence type="ECO:0000256" key="2">
    <source>
        <dbReference type="ARBA" id="ARBA00008974"/>
    </source>
</evidence>
<evidence type="ECO:0000256" key="5">
    <source>
        <dbReference type="ARBA" id="ARBA00023136"/>
    </source>
</evidence>
<dbReference type="PATRIC" id="fig|396596.7.peg.4242"/>
<keyword evidence="5 6" id="KW-0472">Membrane</keyword>
<name>B1FH97_9BURK</name>
<feature type="transmembrane region" description="Helical" evidence="6">
    <location>
        <begin position="34"/>
        <end position="55"/>
    </location>
</feature>
<gene>
    <name evidence="7" type="ORF">BamIOP4010DRAFT_3407</name>
</gene>
<accession>B1FH97</accession>
<comment type="similarity">
    <text evidence="2">Belongs to the purine-cytosine permease (2.A.39) family.</text>
</comment>